<sequence>MDLTDDGYRSKRELLLELQRVYDVAIYSVFGTIVFLIITNLISLAIRLKVTVESVDYITEQVNQQCKEYEETVRRYVRDAFLVRKYYETAFAPIETLSVEQTTLKQRQERTVAETVEEISKQLTTLDKMNAVVDAIEEKQLDTKFLKLIKELNKTGQVVDGKLAKRFRLIPSTGRELRLLSSMKAGQVLQDFKIAKTQSSSNRENKRISEVMDSVASVKMKSFSKSADTALEKSLANRKSVARSPAQHRGSPDNISMTSKDSCEADTVKSSAKVETESINALSELIEKLSVEDSSQSVDGIEANDEKENETKDSGEVVKK</sequence>
<keyword evidence="2" id="KW-1133">Transmembrane helix</keyword>
<proteinExistence type="predicted"/>
<accession>A0A915PYV4</accession>
<dbReference type="Proteomes" id="UP000887581">
    <property type="component" value="Unplaced"/>
</dbReference>
<organism evidence="3 4">
    <name type="scientific">Setaria digitata</name>
    <dbReference type="NCBI Taxonomy" id="48799"/>
    <lineage>
        <taxon>Eukaryota</taxon>
        <taxon>Metazoa</taxon>
        <taxon>Ecdysozoa</taxon>
        <taxon>Nematoda</taxon>
        <taxon>Chromadorea</taxon>
        <taxon>Rhabditida</taxon>
        <taxon>Spirurina</taxon>
        <taxon>Spiruromorpha</taxon>
        <taxon>Filarioidea</taxon>
        <taxon>Setariidae</taxon>
        <taxon>Setaria</taxon>
    </lineage>
</organism>
<keyword evidence="3" id="KW-1185">Reference proteome</keyword>
<name>A0A915PYV4_9BILA</name>
<feature type="region of interest" description="Disordered" evidence="1">
    <location>
        <begin position="290"/>
        <end position="320"/>
    </location>
</feature>
<evidence type="ECO:0000313" key="4">
    <source>
        <dbReference type="WBParaSite" id="sdigi.contig377.g7869.t1"/>
    </source>
</evidence>
<feature type="transmembrane region" description="Helical" evidence="2">
    <location>
        <begin position="21"/>
        <end position="46"/>
    </location>
</feature>
<feature type="compositionally biased region" description="Basic and acidic residues" evidence="1">
    <location>
        <begin position="304"/>
        <end position="320"/>
    </location>
</feature>
<evidence type="ECO:0000256" key="2">
    <source>
        <dbReference type="SAM" id="Phobius"/>
    </source>
</evidence>
<evidence type="ECO:0000313" key="3">
    <source>
        <dbReference type="Proteomes" id="UP000887581"/>
    </source>
</evidence>
<protein>
    <submittedName>
        <fullName evidence="4">Uncharacterized protein</fullName>
    </submittedName>
</protein>
<keyword evidence="2" id="KW-0472">Membrane</keyword>
<reference evidence="4" key="1">
    <citation type="submission" date="2022-11" db="UniProtKB">
        <authorList>
            <consortium name="WormBaseParasite"/>
        </authorList>
    </citation>
    <scope>IDENTIFICATION</scope>
</reference>
<evidence type="ECO:0000256" key="1">
    <source>
        <dbReference type="SAM" id="MobiDB-lite"/>
    </source>
</evidence>
<keyword evidence="2" id="KW-0812">Transmembrane</keyword>
<dbReference type="AlphaFoldDB" id="A0A915PYV4"/>
<feature type="region of interest" description="Disordered" evidence="1">
    <location>
        <begin position="235"/>
        <end position="262"/>
    </location>
</feature>
<dbReference type="WBParaSite" id="sdigi.contig377.g7869.t1">
    <property type="protein sequence ID" value="sdigi.contig377.g7869.t1"/>
    <property type="gene ID" value="sdigi.contig377.g7869"/>
</dbReference>